<dbReference type="InterPro" id="IPR011990">
    <property type="entry name" value="TPR-like_helical_dom_sf"/>
</dbReference>
<dbReference type="PANTHER" id="PTHR13891:SF1">
    <property type="entry name" value="CYTOCHROME C OXIDASE ASSEMBLY FACTOR 7"/>
    <property type="match status" value="1"/>
</dbReference>
<dbReference type="Proteomes" id="UP000030746">
    <property type="component" value="Unassembled WGS sequence"/>
</dbReference>
<dbReference type="GO" id="GO:0005758">
    <property type="term" value="C:mitochondrial intermembrane space"/>
    <property type="evidence" value="ECO:0007669"/>
    <property type="project" value="TreeGrafter"/>
</dbReference>
<dbReference type="Pfam" id="PF08238">
    <property type="entry name" value="Sel1"/>
    <property type="match status" value="4"/>
</dbReference>
<dbReference type="SMART" id="SM00671">
    <property type="entry name" value="SEL1"/>
    <property type="match status" value="3"/>
</dbReference>
<dbReference type="GeneID" id="20230068"/>
<accession>V4A1X5</accession>
<dbReference type="PANTHER" id="PTHR13891">
    <property type="entry name" value="CYTOCHROME C OXIDASE ASSEMBLY FACTOR 7"/>
    <property type="match status" value="1"/>
</dbReference>
<keyword evidence="4" id="KW-1185">Reference proteome</keyword>
<dbReference type="STRING" id="225164.V4A1X5"/>
<name>V4A1X5_LOTGI</name>
<dbReference type="RefSeq" id="XP_009059958.1">
    <property type="nucleotide sequence ID" value="XM_009061710.1"/>
</dbReference>
<dbReference type="AlphaFoldDB" id="V4A1X5"/>
<evidence type="ECO:0008006" key="5">
    <source>
        <dbReference type="Google" id="ProtNLM"/>
    </source>
</evidence>
<gene>
    <name evidence="3" type="ORF">LOTGIDRAFT_106114</name>
</gene>
<dbReference type="KEGG" id="lgi:LOTGIDRAFT_106114"/>
<evidence type="ECO:0000256" key="1">
    <source>
        <dbReference type="ARBA" id="ARBA00008486"/>
    </source>
</evidence>
<evidence type="ECO:0000313" key="3">
    <source>
        <dbReference type="EMBL" id="ESO88905.1"/>
    </source>
</evidence>
<dbReference type="Gene3D" id="1.25.40.10">
    <property type="entry name" value="Tetratricopeptide repeat domain"/>
    <property type="match status" value="1"/>
</dbReference>
<sequence length="214" mass="24195">MGTKESATERGQQLRFECYKQNNPDECQRLGQYLEIFRDFEKAGKVFKYNCDQNRYGKSCFQYAEYLMNGQGGVEKNEEEALTKFEQSCQLDYLPGCHNVGAVAAASPDKNFNNTDKGIEHLELACSKSFIPSCELLLEFYFHGYQNIKKDMSKAFKCAEKLCDLGSPRGCINLGVFYKNGDGGVEKDPEMTKKYFAKAKKLAEGSAEKNDCNC</sequence>
<evidence type="ECO:0000256" key="2">
    <source>
        <dbReference type="ARBA" id="ARBA00022737"/>
    </source>
</evidence>
<protein>
    <recommendedName>
        <fullName evidence="5">Beta-lactamase</fullName>
    </recommendedName>
</protein>
<proteinExistence type="inferred from homology"/>
<dbReference type="EMBL" id="KB202619">
    <property type="protein sequence ID" value="ESO88905.1"/>
    <property type="molecule type" value="Genomic_DNA"/>
</dbReference>
<dbReference type="InterPro" id="IPR040239">
    <property type="entry name" value="HcpB-like"/>
</dbReference>
<dbReference type="SUPFAM" id="SSF81901">
    <property type="entry name" value="HCP-like"/>
    <property type="match status" value="1"/>
</dbReference>
<keyword evidence="2" id="KW-0677">Repeat</keyword>
<dbReference type="OMA" id="QYASKAC"/>
<dbReference type="CTD" id="20230068"/>
<evidence type="ECO:0000313" key="4">
    <source>
        <dbReference type="Proteomes" id="UP000030746"/>
    </source>
</evidence>
<dbReference type="OrthoDB" id="272077at2759"/>
<reference evidence="3 4" key="1">
    <citation type="journal article" date="2013" name="Nature">
        <title>Insights into bilaterian evolution from three spiralian genomes.</title>
        <authorList>
            <person name="Simakov O."/>
            <person name="Marletaz F."/>
            <person name="Cho S.J."/>
            <person name="Edsinger-Gonzales E."/>
            <person name="Havlak P."/>
            <person name="Hellsten U."/>
            <person name="Kuo D.H."/>
            <person name="Larsson T."/>
            <person name="Lv J."/>
            <person name="Arendt D."/>
            <person name="Savage R."/>
            <person name="Osoegawa K."/>
            <person name="de Jong P."/>
            <person name="Grimwood J."/>
            <person name="Chapman J.A."/>
            <person name="Shapiro H."/>
            <person name="Aerts A."/>
            <person name="Otillar R.P."/>
            <person name="Terry A.Y."/>
            <person name="Boore J.L."/>
            <person name="Grigoriev I.V."/>
            <person name="Lindberg D.R."/>
            <person name="Seaver E.C."/>
            <person name="Weisblat D.A."/>
            <person name="Putnam N.H."/>
            <person name="Rokhsar D.S."/>
        </authorList>
    </citation>
    <scope>NUCLEOTIDE SEQUENCE [LARGE SCALE GENOMIC DNA]</scope>
</reference>
<comment type="similarity">
    <text evidence="1">Belongs to the hcp beta-lactamase family.</text>
</comment>
<dbReference type="HOGENOM" id="CLU_000288_36_9_1"/>
<organism evidence="3 4">
    <name type="scientific">Lottia gigantea</name>
    <name type="common">Giant owl limpet</name>
    <dbReference type="NCBI Taxonomy" id="225164"/>
    <lineage>
        <taxon>Eukaryota</taxon>
        <taxon>Metazoa</taxon>
        <taxon>Spiralia</taxon>
        <taxon>Lophotrochozoa</taxon>
        <taxon>Mollusca</taxon>
        <taxon>Gastropoda</taxon>
        <taxon>Patellogastropoda</taxon>
        <taxon>Lottioidea</taxon>
        <taxon>Lottiidae</taxon>
        <taxon>Lottia</taxon>
    </lineage>
</organism>
<dbReference type="InterPro" id="IPR006597">
    <property type="entry name" value="Sel1-like"/>
</dbReference>